<dbReference type="Pfam" id="PF13469">
    <property type="entry name" value="Sulfotransfer_3"/>
    <property type="match status" value="1"/>
</dbReference>
<keyword evidence="2" id="KW-1185">Reference proteome</keyword>
<dbReference type="AlphaFoldDB" id="A0A369TEN0"/>
<dbReference type="GO" id="GO:0016740">
    <property type="term" value="F:transferase activity"/>
    <property type="evidence" value="ECO:0007669"/>
    <property type="project" value="UniProtKB-KW"/>
</dbReference>
<dbReference type="EMBL" id="QPMH01000001">
    <property type="protein sequence ID" value="RDD63718.1"/>
    <property type="molecule type" value="Genomic_DNA"/>
</dbReference>
<accession>A0A369TEN0</accession>
<proteinExistence type="predicted"/>
<dbReference type="RefSeq" id="WP_114580231.1">
    <property type="nucleotide sequence ID" value="NZ_QPMH01000001.1"/>
</dbReference>
<dbReference type="PANTHER" id="PTHR36451:SF1">
    <property type="entry name" value="OMEGA-HYDROXY-BETA-DIHYDROMENAQUINONE-9 SULFOTRANSFERASE STF3"/>
    <property type="match status" value="1"/>
</dbReference>
<dbReference type="Gene3D" id="3.40.50.300">
    <property type="entry name" value="P-loop containing nucleotide triphosphate hydrolases"/>
    <property type="match status" value="1"/>
</dbReference>
<reference evidence="1 2" key="1">
    <citation type="submission" date="2018-07" db="EMBL/GenBank/DDBJ databases">
        <title>Venubactetium sediminum gen. nov., sp. nov., isolated from a marine solar saltern.</title>
        <authorList>
            <person name="Wang S."/>
        </authorList>
    </citation>
    <scope>NUCLEOTIDE SEQUENCE [LARGE SCALE GENOMIC DNA]</scope>
    <source>
        <strain evidence="1 2">WD2A32</strain>
    </source>
</reference>
<name>A0A369TEN0_9PROT</name>
<organism evidence="1 2">
    <name type="scientific">Ferruginivarius sediminum</name>
    <dbReference type="NCBI Taxonomy" id="2661937"/>
    <lineage>
        <taxon>Bacteria</taxon>
        <taxon>Pseudomonadati</taxon>
        <taxon>Pseudomonadota</taxon>
        <taxon>Alphaproteobacteria</taxon>
        <taxon>Rhodospirillales</taxon>
        <taxon>Rhodospirillaceae</taxon>
        <taxon>Ferruginivarius</taxon>
    </lineage>
</organism>
<comment type="caution">
    <text evidence="1">The sequence shown here is derived from an EMBL/GenBank/DDBJ whole genome shotgun (WGS) entry which is preliminary data.</text>
</comment>
<protein>
    <submittedName>
        <fullName evidence="1">Sulfotransferase</fullName>
    </submittedName>
</protein>
<dbReference type="InterPro" id="IPR027417">
    <property type="entry name" value="P-loop_NTPase"/>
</dbReference>
<dbReference type="SUPFAM" id="SSF52540">
    <property type="entry name" value="P-loop containing nucleoside triphosphate hydrolases"/>
    <property type="match status" value="1"/>
</dbReference>
<dbReference type="PANTHER" id="PTHR36451">
    <property type="entry name" value="PAPS-DEPENDENT SULFOTRANSFERASE STF3"/>
    <property type="match status" value="1"/>
</dbReference>
<dbReference type="InterPro" id="IPR052736">
    <property type="entry name" value="Stf3_sulfotransferase"/>
</dbReference>
<dbReference type="Proteomes" id="UP000253941">
    <property type="component" value="Unassembled WGS sequence"/>
</dbReference>
<keyword evidence="1" id="KW-0808">Transferase</keyword>
<evidence type="ECO:0000313" key="2">
    <source>
        <dbReference type="Proteomes" id="UP000253941"/>
    </source>
</evidence>
<evidence type="ECO:0000313" key="1">
    <source>
        <dbReference type="EMBL" id="RDD63718.1"/>
    </source>
</evidence>
<gene>
    <name evidence="1" type="ORF">DRB17_00620</name>
</gene>
<sequence>MTRPIHPLTGADPATLFRVLMQNGSPRAKFLPALSGMVASALLRLPSTGLERAYVEVRAEARAQMPAPIFILGHWRSGTTHLFNLLSGAPGLTYAAPVPTGMPWDFLLLGRALRPLLHRAIPDERGIDAMTVTPNAPQEDEIALASMTRPSYYHGVYFPRRFREQMRRGLFFDGCTPAEVAGWQRALRLFTEKVSLNAGGRQVLIKNPAHTAKIRQLRAVWPDARFVHIVRNPYHVYQSTQRMFAALLDMVALQDWDPAEVEAVILESYPRMMDALVSDSCELASDRFIEVRFETLEADPLGTVAAIADRLGLADPEGLVSAAKRHLDSVSGYRKQTRSVPPEVAEIVEHHWGRQLEHWGYARPVANREGAGS</sequence>